<dbReference type="Gene3D" id="3.20.20.140">
    <property type="entry name" value="Metal-dependent hydrolases"/>
    <property type="match status" value="1"/>
</dbReference>
<dbReference type="SUPFAM" id="SSF81301">
    <property type="entry name" value="Nucleotidyltransferase"/>
    <property type="match status" value="1"/>
</dbReference>
<feature type="coiled-coil region" evidence="3">
    <location>
        <begin position="178"/>
        <end position="205"/>
    </location>
</feature>
<keyword evidence="5" id="KW-0378">Hydrolase</keyword>
<dbReference type="SMART" id="SM00481">
    <property type="entry name" value="POLIIIAc"/>
    <property type="match status" value="1"/>
</dbReference>
<keyword evidence="2" id="KW-0548">Nucleotidyltransferase</keyword>
<dbReference type="InterPro" id="IPR004013">
    <property type="entry name" value="PHP_dom"/>
</dbReference>
<keyword evidence="5" id="KW-0540">Nuclease</keyword>
<keyword evidence="5" id="KW-0269">Exonuclease</keyword>
<dbReference type="GO" id="GO:0016779">
    <property type="term" value="F:nucleotidyltransferase activity"/>
    <property type="evidence" value="ECO:0007669"/>
    <property type="project" value="UniProtKB-KW"/>
</dbReference>
<protein>
    <submittedName>
        <fullName evidence="5">DNA polymerase/3'-5' exonuclease PolX</fullName>
    </submittedName>
</protein>
<dbReference type="Gene3D" id="3.30.210.10">
    <property type="entry name" value="DNA polymerase, thumb domain"/>
    <property type="match status" value="1"/>
</dbReference>
<dbReference type="Proteomes" id="UP000885797">
    <property type="component" value="Unassembled WGS sequence"/>
</dbReference>
<accession>A0A7V2WSS6</accession>
<dbReference type="InterPro" id="IPR043519">
    <property type="entry name" value="NT_sf"/>
</dbReference>
<dbReference type="InterPro" id="IPR047967">
    <property type="entry name" value="PolX_PHP"/>
</dbReference>
<comment type="caution">
    <text evidence="5">The sequence shown here is derived from an EMBL/GenBank/DDBJ whole genome shotgun (WGS) entry which is preliminary data.</text>
</comment>
<keyword evidence="3" id="KW-0175">Coiled coil</keyword>
<dbReference type="CDD" id="cd07436">
    <property type="entry name" value="PHP_PolX"/>
    <property type="match status" value="1"/>
</dbReference>
<evidence type="ECO:0000256" key="2">
    <source>
        <dbReference type="ARBA" id="ARBA00022695"/>
    </source>
</evidence>
<dbReference type="PANTHER" id="PTHR36928:SF1">
    <property type="entry name" value="PHOSPHATASE YCDX-RELATED"/>
    <property type="match status" value="1"/>
</dbReference>
<keyword evidence="1" id="KW-0808">Transferase</keyword>
<evidence type="ECO:0000313" key="5">
    <source>
        <dbReference type="EMBL" id="HFC46555.1"/>
    </source>
</evidence>
<dbReference type="SUPFAM" id="SSF89550">
    <property type="entry name" value="PHP domain-like"/>
    <property type="match status" value="1"/>
</dbReference>
<feature type="domain" description="Polymerase/histidinol phosphatase N-terminal" evidence="4">
    <location>
        <begin position="135"/>
        <end position="214"/>
    </location>
</feature>
<name>A0A7V2WSS6_9BACT</name>
<gene>
    <name evidence="5" type="ORF">ENJ63_01590</name>
</gene>
<dbReference type="InterPro" id="IPR029398">
    <property type="entry name" value="PolB_thumb"/>
</dbReference>
<dbReference type="InterPro" id="IPR003141">
    <property type="entry name" value="Pol/His_phosphatase_N"/>
</dbReference>
<dbReference type="Pfam" id="PF14791">
    <property type="entry name" value="DNA_pol_B_thumb"/>
    <property type="match status" value="1"/>
</dbReference>
<dbReference type="GO" id="GO:0042578">
    <property type="term" value="F:phosphoric ester hydrolase activity"/>
    <property type="evidence" value="ECO:0007669"/>
    <property type="project" value="TreeGrafter"/>
</dbReference>
<dbReference type="InterPro" id="IPR016195">
    <property type="entry name" value="Pol/histidinol_Pase-like"/>
</dbReference>
<organism evidence="5">
    <name type="scientific">Dissulfuribacter thermophilus</name>
    <dbReference type="NCBI Taxonomy" id="1156395"/>
    <lineage>
        <taxon>Bacteria</taxon>
        <taxon>Pseudomonadati</taxon>
        <taxon>Thermodesulfobacteriota</taxon>
        <taxon>Dissulfuribacteria</taxon>
        <taxon>Dissulfuribacterales</taxon>
        <taxon>Dissulfuribacteraceae</taxon>
        <taxon>Dissulfuribacter</taxon>
    </lineage>
</organism>
<feature type="non-terminal residue" evidence="5">
    <location>
        <position position="1"/>
    </location>
</feature>
<dbReference type="GO" id="GO:0004527">
    <property type="term" value="F:exonuclease activity"/>
    <property type="evidence" value="ECO:0007669"/>
    <property type="project" value="UniProtKB-KW"/>
</dbReference>
<proteinExistence type="predicted"/>
<evidence type="ECO:0000256" key="1">
    <source>
        <dbReference type="ARBA" id="ARBA00022679"/>
    </source>
</evidence>
<dbReference type="GO" id="GO:0005829">
    <property type="term" value="C:cytosol"/>
    <property type="evidence" value="ECO:0007669"/>
    <property type="project" value="TreeGrafter"/>
</dbReference>
<reference evidence="5" key="1">
    <citation type="journal article" date="2020" name="mSystems">
        <title>Genome- and Community-Level Interaction Insights into Carbon Utilization and Element Cycling Functions of Hydrothermarchaeota in Hydrothermal Sediment.</title>
        <authorList>
            <person name="Zhou Z."/>
            <person name="Liu Y."/>
            <person name="Xu W."/>
            <person name="Pan J."/>
            <person name="Luo Z.H."/>
            <person name="Li M."/>
        </authorList>
    </citation>
    <scope>NUCLEOTIDE SEQUENCE [LARGE SCALE GENOMIC DNA]</scope>
    <source>
        <strain evidence="5">HyVt-503</strain>
    </source>
</reference>
<dbReference type="GO" id="GO:0008270">
    <property type="term" value="F:zinc ion binding"/>
    <property type="evidence" value="ECO:0007669"/>
    <property type="project" value="TreeGrafter"/>
</dbReference>
<dbReference type="Pfam" id="PF02811">
    <property type="entry name" value="PHP"/>
    <property type="match status" value="1"/>
</dbReference>
<sequence>SEDWELVTDHFVRYPHVKEVISKGKTRSTVILTPGIQVDLRSVPRQCYGAALAYFTGSKAHNIAIRTMGVKLGLKINEYGVFRGDERIGGEEELDVYKAVGLPFIEPELRENSGEIEAAQAGRLPNLIRLEDIRGDLHCHSHYTDGKDTIWAIATAAKALGYEYIAITDHSKRLTVTKGLDEKRLREQMEEIDQLNERLHGITILKSIEVDILEDGSLDLPDEILGELDLVVGSIHHKFKLSQEAQTARVLKAMDNPHFTILGHPTGRLIGQREPYKINVQKVLEGAKERGCFLELNAQPDRLDLNDVNLRLAKEIGVKIAISTDSHSIGTLAYMRYGVNQARRGWIEKGDCINTRSLPELKQLLKR</sequence>
<dbReference type="InterPro" id="IPR050243">
    <property type="entry name" value="PHP_phosphatase"/>
</dbReference>
<evidence type="ECO:0000259" key="4">
    <source>
        <dbReference type="SMART" id="SM00481"/>
    </source>
</evidence>
<dbReference type="InterPro" id="IPR037160">
    <property type="entry name" value="DNA_Pol_thumb_sf"/>
</dbReference>
<dbReference type="FunFam" id="3.20.20.140:FF:000047">
    <property type="entry name" value="PHP domain-containing protein"/>
    <property type="match status" value="1"/>
</dbReference>
<dbReference type="EMBL" id="DRND01000135">
    <property type="protein sequence ID" value="HFC46555.1"/>
    <property type="molecule type" value="Genomic_DNA"/>
</dbReference>
<dbReference type="PANTHER" id="PTHR36928">
    <property type="entry name" value="PHOSPHATASE YCDX-RELATED"/>
    <property type="match status" value="1"/>
</dbReference>
<dbReference type="AlphaFoldDB" id="A0A7V2WSS6"/>
<evidence type="ECO:0000256" key="3">
    <source>
        <dbReference type="SAM" id="Coils"/>
    </source>
</evidence>
<dbReference type="Gene3D" id="3.30.460.10">
    <property type="entry name" value="Beta Polymerase, domain 2"/>
    <property type="match status" value="1"/>
</dbReference>